<accession>A0ACC3BDV3</accession>
<protein>
    <submittedName>
        <fullName evidence="1">Uncharacterized protein</fullName>
    </submittedName>
</protein>
<organism evidence="1 2">
    <name type="scientific">Aspergillus melleus</name>
    <dbReference type="NCBI Taxonomy" id="138277"/>
    <lineage>
        <taxon>Eukaryota</taxon>
        <taxon>Fungi</taxon>
        <taxon>Dikarya</taxon>
        <taxon>Ascomycota</taxon>
        <taxon>Pezizomycotina</taxon>
        <taxon>Eurotiomycetes</taxon>
        <taxon>Eurotiomycetidae</taxon>
        <taxon>Eurotiales</taxon>
        <taxon>Aspergillaceae</taxon>
        <taxon>Aspergillus</taxon>
        <taxon>Aspergillus subgen. Circumdati</taxon>
    </lineage>
</organism>
<comment type="caution">
    <text evidence="1">The sequence shown here is derived from an EMBL/GenBank/DDBJ whole genome shotgun (WGS) entry which is preliminary data.</text>
</comment>
<sequence length="194" mass="21223">MLLMKTAVSAIALSLPILAVGSPSLSSIEGQPLPDRWHQINLADENGIEYPEYAQSLLMDPTGNITEADLETRRPADLCGRLGEVNGTDNQDLSDSHNCGVIDGTYRDIRYEFYATGRHCDTTSQQKTIAGAINKYIHKVDKGRICHTECLRITHGGTYAGWLKVGPKNSFKANAYCGVHLNFDHCISGGNNDI</sequence>
<dbReference type="EMBL" id="JAOPJF010000006">
    <property type="protein sequence ID" value="KAK1148716.1"/>
    <property type="molecule type" value="Genomic_DNA"/>
</dbReference>
<evidence type="ECO:0000313" key="1">
    <source>
        <dbReference type="EMBL" id="KAK1148716.1"/>
    </source>
</evidence>
<reference evidence="1 2" key="1">
    <citation type="journal article" date="2023" name="ACS Omega">
        <title>Identification of the Neoaspergillic Acid Biosynthesis Gene Cluster by Establishing an In Vitro CRISPR-Ribonucleoprotein Genetic System in Aspergillus melleus.</title>
        <authorList>
            <person name="Yuan B."/>
            <person name="Grau M.F."/>
            <person name="Murata R.M."/>
            <person name="Torok T."/>
            <person name="Venkateswaran K."/>
            <person name="Stajich J.E."/>
            <person name="Wang C.C.C."/>
        </authorList>
    </citation>
    <scope>NUCLEOTIDE SEQUENCE [LARGE SCALE GENOMIC DNA]</scope>
    <source>
        <strain evidence="1 2">IMV 1140</strain>
    </source>
</reference>
<keyword evidence="2" id="KW-1185">Reference proteome</keyword>
<gene>
    <name evidence="1" type="ORF">N8T08_008601</name>
</gene>
<name>A0ACC3BDV3_9EURO</name>
<dbReference type="Proteomes" id="UP001177260">
    <property type="component" value="Unassembled WGS sequence"/>
</dbReference>
<proteinExistence type="predicted"/>
<evidence type="ECO:0000313" key="2">
    <source>
        <dbReference type="Proteomes" id="UP001177260"/>
    </source>
</evidence>